<feature type="signal peptide" evidence="7">
    <location>
        <begin position="1"/>
        <end position="23"/>
    </location>
</feature>
<proteinExistence type="inferred from homology"/>
<dbReference type="SUPFAM" id="SSF47266">
    <property type="entry name" value="4-helical cytokines"/>
    <property type="match status" value="1"/>
</dbReference>
<dbReference type="InterPro" id="IPR000471">
    <property type="entry name" value="Interferon_alpha/beta/delta"/>
</dbReference>
<dbReference type="InterPro" id="IPR009079">
    <property type="entry name" value="4_helix_cytokine-like_core"/>
</dbReference>
<dbReference type="EMBL" id="SRMA01025295">
    <property type="protein sequence ID" value="TRY96467.1"/>
    <property type="molecule type" value="Genomic_DNA"/>
</dbReference>
<dbReference type="PANTHER" id="PTHR11691:SF62">
    <property type="entry name" value="INTERFERON PHI 2-RELATED"/>
    <property type="match status" value="1"/>
</dbReference>
<dbReference type="Proteomes" id="UP000316079">
    <property type="component" value="Unassembled WGS sequence"/>
</dbReference>
<dbReference type="Pfam" id="PF00143">
    <property type="entry name" value="Interferon"/>
    <property type="match status" value="1"/>
</dbReference>
<evidence type="ECO:0000256" key="3">
    <source>
        <dbReference type="ARBA" id="ARBA00022525"/>
    </source>
</evidence>
<dbReference type="Gene3D" id="1.20.1250.10">
    <property type="match status" value="1"/>
</dbReference>
<comment type="caution">
    <text evidence="8">The sequence shown here is derived from an EMBL/GenBank/DDBJ whole genome shotgun (WGS) entry which is preliminary data.</text>
</comment>
<dbReference type="SMART" id="SM00076">
    <property type="entry name" value="IFabd"/>
    <property type="match status" value="1"/>
</dbReference>
<dbReference type="AlphaFoldDB" id="A0A553R2R3"/>
<organism evidence="8 9">
    <name type="scientific">Danionella cerebrum</name>
    <dbReference type="NCBI Taxonomy" id="2873325"/>
    <lineage>
        <taxon>Eukaryota</taxon>
        <taxon>Metazoa</taxon>
        <taxon>Chordata</taxon>
        <taxon>Craniata</taxon>
        <taxon>Vertebrata</taxon>
        <taxon>Euteleostomi</taxon>
        <taxon>Actinopterygii</taxon>
        <taxon>Neopterygii</taxon>
        <taxon>Teleostei</taxon>
        <taxon>Ostariophysi</taxon>
        <taxon>Cypriniformes</taxon>
        <taxon>Danionidae</taxon>
        <taxon>Danioninae</taxon>
        <taxon>Danionella</taxon>
    </lineage>
</organism>
<dbReference type="GO" id="GO:0051607">
    <property type="term" value="P:defense response to virus"/>
    <property type="evidence" value="ECO:0007669"/>
    <property type="project" value="UniProtKB-KW"/>
</dbReference>
<dbReference type="GO" id="GO:0005126">
    <property type="term" value="F:cytokine receptor binding"/>
    <property type="evidence" value="ECO:0007669"/>
    <property type="project" value="InterPro"/>
</dbReference>
<dbReference type="GO" id="GO:0005125">
    <property type="term" value="F:cytokine activity"/>
    <property type="evidence" value="ECO:0007669"/>
    <property type="project" value="UniProtKB-KW"/>
</dbReference>
<keyword evidence="9" id="KW-1185">Reference proteome</keyword>
<keyword evidence="3" id="KW-0964">Secreted</keyword>
<dbReference type="PRINTS" id="PR00266">
    <property type="entry name" value="INTERFERONAB"/>
</dbReference>
<comment type="subcellular location">
    <subcellularLocation>
        <location evidence="1">Secreted</location>
    </subcellularLocation>
</comment>
<keyword evidence="5" id="KW-1015">Disulfide bond</keyword>
<dbReference type="GO" id="GO:0005615">
    <property type="term" value="C:extracellular space"/>
    <property type="evidence" value="ECO:0007669"/>
    <property type="project" value="UniProtKB-KW"/>
</dbReference>
<evidence type="ECO:0000256" key="1">
    <source>
        <dbReference type="ARBA" id="ARBA00004613"/>
    </source>
</evidence>
<keyword evidence="4 6" id="KW-0051">Antiviral defense</keyword>
<evidence type="ECO:0000256" key="5">
    <source>
        <dbReference type="ARBA" id="ARBA00023157"/>
    </source>
</evidence>
<comment type="similarity">
    <text evidence="6">Belongs to the alpha/beta interferon family.</text>
</comment>
<evidence type="ECO:0000256" key="6">
    <source>
        <dbReference type="RuleBase" id="RU000436"/>
    </source>
</evidence>
<name>A0A553R2R3_9TELE</name>
<reference evidence="8 9" key="1">
    <citation type="journal article" date="2019" name="Sci. Data">
        <title>Hybrid genome assembly and annotation of Danionella translucida.</title>
        <authorList>
            <person name="Kadobianskyi M."/>
            <person name="Schulze L."/>
            <person name="Schuelke M."/>
            <person name="Judkewitz B."/>
        </authorList>
    </citation>
    <scope>NUCLEOTIDE SEQUENCE [LARGE SCALE GENOMIC DNA]</scope>
    <source>
        <strain evidence="8 9">Bolton</strain>
    </source>
</reference>
<gene>
    <name evidence="8" type="ORF">DNTS_031522</name>
</gene>
<evidence type="ECO:0000256" key="2">
    <source>
        <dbReference type="ARBA" id="ARBA00022514"/>
    </source>
</evidence>
<feature type="chain" id="PRO_5021920170" evidence="7">
    <location>
        <begin position="24"/>
        <end position="183"/>
    </location>
</feature>
<sequence>MAFRILVALCAFVLFGQMCSVQTNCVLRRKHVRHSLDLLGTVAGLFPRECLGQRLNMKFPTSSLQANNTHQNVSVAKAVYKIMEHIDSLFANDSYPKSWDQKKVDHFQHLIYRITKDYRCIMRRTQRPSAEDFPARYMALKIYFENLATLLRDEDNSFCSWEVVREELLHVLRIINKLKPFKR</sequence>
<evidence type="ECO:0000313" key="9">
    <source>
        <dbReference type="Proteomes" id="UP000316079"/>
    </source>
</evidence>
<evidence type="ECO:0000256" key="4">
    <source>
        <dbReference type="ARBA" id="ARBA00023118"/>
    </source>
</evidence>
<keyword evidence="7" id="KW-0732">Signal</keyword>
<dbReference type="OrthoDB" id="8922121at2759"/>
<evidence type="ECO:0000313" key="8">
    <source>
        <dbReference type="EMBL" id="TRY96467.1"/>
    </source>
</evidence>
<dbReference type="PANTHER" id="PTHR11691">
    <property type="entry name" value="TYPE I INTERFERON"/>
    <property type="match status" value="1"/>
</dbReference>
<accession>A0A553R2R3</accession>
<keyword evidence="2 6" id="KW-0202">Cytokine</keyword>
<dbReference type="STRING" id="623744.A0A553R2R3"/>
<evidence type="ECO:0000256" key="7">
    <source>
        <dbReference type="SAM" id="SignalP"/>
    </source>
</evidence>
<protein>
    <submittedName>
        <fullName evidence="8">Uncharacterized protein</fullName>
    </submittedName>
</protein>